<dbReference type="AlphaFoldDB" id="A0A834ISY2"/>
<keyword evidence="5" id="KW-1185">Reference proteome</keyword>
<accession>A0A834ISY2</accession>
<reference evidence="4" key="1">
    <citation type="submission" date="2020-08" db="EMBL/GenBank/DDBJ databases">
        <title>Genome sequencing and assembly of the red palm weevil Rhynchophorus ferrugineus.</title>
        <authorList>
            <person name="Dias G.B."/>
            <person name="Bergman C.M."/>
            <person name="Manee M."/>
        </authorList>
    </citation>
    <scope>NUCLEOTIDE SEQUENCE</scope>
    <source>
        <strain evidence="4">AA-2017</strain>
        <tissue evidence="4">Whole larva</tissue>
    </source>
</reference>
<dbReference type="InterPro" id="IPR036291">
    <property type="entry name" value="NAD(P)-bd_dom_sf"/>
</dbReference>
<gene>
    <name evidence="4" type="ORF">GWI33_001092</name>
</gene>
<feature type="chain" id="PRO_5032858170" description="Retinol dehydrogenase 11-like protein" evidence="3">
    <location>
        <begin position="28"/>
        <end position="318"/>
    </location>
</feature>
<dbReference type="PRINTS" id="PR00080">
    <property type="entry name" value="SDRFAMILY"/>
</dbReference>
<protein>
    <recommendedName>
        <fullName evidence="6">Retinol dehydrogenase 11-like protein</fullName>
    </recommendedName>
</protein>
<sequence length="318" mass="35605">MGFWIVFIPSSLLVILLVKLYIKLTSARCESNVCLSGKTVIVTGANTGIGYETALDLAKRGAKVILACRNEEKAKAAVRNIIEETYNNNVSYRILDLGSLGSVRRFAEEINTTEERLDILINNAGLQMVPEISGLSDDGLHPVMQANYFGHFLLTHLLTDLLKKSSPSRIVNVSSMAAGHTTFNNLDELNSDASVYSIYSRSKLCNFLFTLELHERLKNTGITTYSLHPGVIYTEFTRNMPIVIKQVAEFVVKWFCKDAREGAQTTIHCAVAKDIEKYSGLYFADCKLASFPRKADMELAKSLWRLSEELVKLDKKYI</sequence>
<evidence type="ECO:0000256" key="1">
    <source>
        <dbReference type="ARBA" id="ARBA00023002"/>
    </source>
</evidence>
<dbReference type="OrthoDB" id="191139at2759"/>
<dbReference type="PRINTS" id="PR00081">
    <property type="entry name" value="GDHRDH"/>
</dbReference>
<dbReference type="PANTHER" id="PTHR43157:SF31">
    <property type="entry name" value="PHOSPHATIDYLINOSITOL-GLYCAN BIOSYNTHESIS CLASS F PROTEIN"/>
    <property type="match status" value="1"/>
</dbReference>
<evidence type="ECO:0008006" key="6">
    <source>
        <dbReference type="Google" id="ProtNLM"/>
    </source>
</evidence>
<dbReference type="GO" id="GO:0016491">
    <property type="term" value="F:oxidoreductase activity"/>
    <property type="evidence" value="ECO:0007669"/>
    <property type="project" value="UniProtKB-KW"/>
</dbReference>
<comment type="similarity">
    <text evidence="2">Belongs to the short-chain dehydrogenases/reductases (SDR) family.</text>
</comment>
<comment type="caution">
    <text evidence="4">The sequence shown here is derived from an EMBL/GenBank/DDBJ whole genome shotgun (WGS) entry which is preliminary data.</text>
</comment>
<keyword evidence="3" id="KW-0732">Signal</keyword>
<keyword evidence="1" id="KW-0560">Oxidoreductase</keyword>
<dbReference type="Gene3D" id="3.40.50.720">
    <property type="entry name" value="NAD(P)-binding Rossmann-like Domain"/>
    <property type="match status" value="1"/>
</dbReference>
<dbReference type="InterPro" id="IPR002347">
    <property type="entry name" value="SDR_fam"/>
</dbReference>
<evidence type="ECO:0000256" key="2">
    <source>
        <dbReference type="RuleBase" id="RU000363"/>
    </source>
</evidence>
<dbReference type="Pfam" id="PF00106">
    <property type="entry name" value="adh_short"/>
    <property type="match status" value="1"/>
</dbReference>
<evidence type="ECO:0000256" key="3">
    <source>
        <dbReference type="SAM" id="SignalP"/>
    </source>
</evidence>
<dbReference type="PANTHER" id="PTHR43157">
    <property type="entry name" value="PHOSPHATIDYLINOSITOL-GLYCAN BIOSYNTHESIS CLASS F PROTEIN-RELATED"/>
    <property type="match status" value="1"/>
</dbReference>
<name>A0A834ISY2_RHYFE</name>
<evidence type="ECO:0000313" key="5">
    <source>
        <dbReference type="Proteomes" id="UP000625711"/>
    </source>
</evidence>
<proteinExistence type="inferred from homology"/>
<dbReference type="SUPFAM" id="SSF51735">
    <property type="entry name" value="NAD(P)-binding Rossmann-fold domains"/>
    <property type="match status" value="1"/>
</dbReference>
<dbReference type="EMBL" id="JAACXV010000125">
    <property type="protein sequence ID" value="KAF7283268.1"/>
    <property type="molecule type" value="Genomic_DNA"/>
</dbReference>
<dbReference type="Proteomes" id="UP000625711">
    <property type="component" value="Unassembled WGS sequence"/>
</dbReference>
<feature type="signal peptide" evidence="3">
    <location>
        <begin position="1"/>
        <end position="27"/>
    </location>
</feature>
<dbReference type="CDD" id="cd05327">
    <property type="entry name" value="retinol-DH_like_SDR_c_like"/>
    <property type="match status" value="1"/>
</dbReference>
<organism evidence="4 5">
    <name type="scientific">Rhynchophorus ferrugineus</name>
    <name type="common">Red palm weevil</name>
    <name type="synonym">Curculio ferrugineus</name>
    <dbReference type="NCBI Taxonomy" id="354439"/>
    <lineage>
        <taxon>Eukaryota</taxon>
        <taxon>Metazoa</taxon>
        <taxon>Ecdysozoa</taxon>
        <taxon>Arthropoda</taxon>
        <taxon>Hexapoda</taxon>
        <taxon>Insecta</taxon>
        <taxon>Pterygota</taxon>
        <taxon>Neoptera</taxon>
        <taxon>Endopterygota</taxon>
        <taxon>Coleoptera</taxon>
        <taxon>Polyphaga</taxon>
        <taxon>Cucujiformia</taxon>
        <taxon>Curculionidae</taxon>
        <taxon>Dryophthorinae</taxon>
        <taxon>Rhynchophorus</taxon>
    </lineage>
</organism>
<evidence type="ECO:0000313" key="4">
    <source>
        <dbReference type="EMBL" id="KAF7283268.1"/>
    </source>
</evidence>